<dbReference type="Pfam" id="PF01225">
    <property type="entry name" value="Mur_ligase"/>
    <property type="match status" value="1"/>
</dbReference>
<evidence type="ECO:0000256" key="9">
    <source>
        <dbReference type="ARBA" id="ARBA00022960"/>
    </source>
</evidence>
<dbReference type="Proteomes" id="UP001165962">
    <property type="component" value="Unassembled WGS sequence"/>
</dbReference>
<dbReference type="SUPFAM" id="SSF51984">
    <property type="entry name" value="MurCD N-terminal domain"/>
    <property type="match status" value="1"/>
</dbReference>
<dbReference type="InterPro" id="IPR036565">
    <property type="entry name" value="Mur-like_cat_sf"/>
</dbReference>
<evidence type="ECO:0000256" key="4">
    <source>
        <dbReference type="ARBA" id="ARBA00022490"/>
    </source>
</evidence>
<accession>A0ABX0J8N0</accession>
<organism evidence="18 19">
    <name type="scientific">Paenibacillus agricola</name>
    <dbReference type="NCBI Taxonomy" id="2716264"/>
    <lineage>
        <taxon>Bacteria</taxon>
        <taxon>Bacillati</taxon>
        <taxon>Bacillota</taxon>
        <taxon>Bacilli</taxon>
        <taxon>Bacillales</taxon>
        <taxon>Paenibacillaceae</taxon>
        <taxon>Paenibacillus</taxon>
    </lineage>
</organism>
<evidence type="ECO:0000313" key="19">
    <source>
        <dbReference type="Proteomes" id="UP001165962"/>
    </source>
</evidence>
<protein>
    <recommendedName>
        <fullName evidence="3 14">UDP-N-acetylmuramate--L-alanine ligase</fullName>
        <ecNumber evidence="3 14">6.3.2.8</ecNumber>
    </recommendedName>
    <alternativeName>
        <fullName evidence="14">UDP-N-acetylmuramoyl-L-alanine synthetase</fullName>
    </alternativeName>
</protein>
<dbReference type="SUPFAM" id="SSF53244">
    <property type="entry name" value="MurD-like peptide ligases, peptide-binding domain"/>
    <property type="match status" value="1"/>
</dbReference>
<comment type="caution">
    <text evidence="18">The sequence shown here is derived from an EMBL/GenBank/DDBJ whole genome shotgun (WGS) entry which is preliminary data.</text>
</comment>
<feature type="binding site" evidence="14">
    <location>
        <begin position="108"/>
        <end position="114"/>
    </location>
    <ligand>
        <name>ATP</name>
        <dbReference type="ChEBI" id="CHEBI:30616"/>
    </ligand>
</feature>
<dbReference type="PANTHER" id="PTHR43445:SF3">
    <property type="entry name" value="UDP-N-ACETYLMURAMATE--L-ALANINE LIGASE"/>
    <property type="match status" value="1"/>
</dbReference>
<keyword evidence="11 14" id="KW-0131">Cell cycle</keyword>
<proteinExistence type="inferred from homology"/>
<comment type="catalytic activity">
    <reaction evidence="13 14">
        <text>UDP-N-acetyl-alpha-D-muramate + L-alanine + ATP = UDP-N-acetyl-alpha-D-muramoyl-L-alanine + ADP + phosphate + H(+)</text>
        <dbReference type="Rhea" id="RHEA:23372"/>
        <dbReference type="ChEBI" id="CHEBI:15378"/>
        <dbReference type="ChEBI" id="CHEBI:30616"/>
        <dbReference type="ChEBI" id="CHEBI:43474"/>
        <dbReference type="ChEBI" id="CHEBI:57972"/>
        <dbReference type="ChEBI" id="CHEBI:70757"/>
        <dbReference type="ChEBI" id="CHEBI:83898"/>
        <dbReference type="ChEBI" id="CHEBI:456216"/>
        <dbReference type="EC" id="6.3.2.8"/>
    </reaction>
</comment>
<evidence type="ECO:0000256" key="13">
    <source>
        <dbReference type="ARBA" id="ARBA00047833"/>
    </source>
</evidence>
<evidence type="ECO:0000259" key="16">
    <source>
        <dbReference type="Pfam" id="PF02875"/>
    </source>
</evidence>
<evidence type="ECO:0000256" key="14">
    <source>
        <dbReference type="HAMAP-Rule" id="MF_00046"/>
    </source>
</evidence>
<comment type="function">
    <text evidence="14">Cell wall formation.</text>
</comment>
<dbReference type="InterPro" id="IPR050061">
    <property type="entry name" value="MurCDEF_pg_biosynth"/>
</dbReference>
<dbReference type="RefSeq" id="WP_166152426.1">
    <property type="nucleotide sequence ID" value="NZ_JAAOIW010000007.1"/>
</dbReference>
<keyword evidence="6 14" id="KW-0132">Cell division</keyword>
<evidence type="ECO:0000259" key="15">
    <source>
        <dbReference type="Pfam" id="PF01225"/>
    </source>
</evidence>
<keyword evidence="8 14" id="KW-0067">ATP-binding</keyword>
<evidence type="ECO:0000256" key="7">
    <source>
        <dbReference type="ARBA" id="ARBA00022741"/>
    </source>
</evidence>
<evidence type="ECO:0000256" key="3">
    <source>
        <dbReference type="ARBA" id="ARBA00012211"/>
    </source>
</evidence>
<keyword evidence="4 14" id="KW-0963">Cytoplasm</keyword>
<dbReference type="Gene3D" id="3.40.1190.10">
    <property type="entry name" value="Mur-like, catalytic domain"/>
    <property type="match status" value="1"/>
</dbReference>
<dbReference type="EMBL" id="JAAOIW010000007">
    <property type="protein sequence ID" value="NHN32151.1"/>
    <property type="molecule type" value="Genomic_DNA"/>
</dbReference>
<evidence type="ECO:0000256" key="2">
    <source>
        <dbReference type="ARBA" id="ARBA00004752"/>
    </source>
</evidence>
<keyword evidence="19" id="KW-1185">Reference proteome</keyword>
<dbReference type="GO" id="GO:0008763">
    <property type="term" value="F:UDP-N-acetylmuramate-L-alanine ligase activity"/>
    <property type="evidence" value="ECO:0007669"/>
    <property type="project" value="UniProtKB-EC"/>
</dbReference>
<dbReference type="PANTHER" id="PTHR43445">
    <property type="entry name" value="UDP-N-ACETYLMURAMATE--L-ALANINE LIGASE-RELATED"/>
    <property type="match status" value="1"/>
</dbReference>
<reference evidence="18" key="1">
    <citation type="submission" date="2020-03" db="EMBL/GenBank/DDBJ databases">
        <title>Draft sequencing of Paenibacilllus sp. S3N08.</title>
        <authorList>
            <person name="Kim D.-U."/>
        </authorList>
    </citation>
    <scope>NUCLEOTIDE SEQUENCE</scope>
    <source>
        <strain evidence="18">S3N08</strain>
    </source>
</reference>
<keyword evidence="7 14" id="KW-0547">Nucleotide-binding</keyword>
<keyword evidence="12 14" id="KW-0961">Cell wall biogenesis/degradation</keyword>
<evidence type="ECO:0000256" key="1">
    <source>
        <dbReference type="ARBA" id="ARBA00004496"/>
    </source>
</evidence>
<evidence type="ECO:0000259" key="17">
    <source>
        <dbReference type="Pfam" id="PF08245"/>
    </source>
</evidence>
<dbReference type="InterPro" id="IPR005758">
    <property type="entry name" value="UDP-N-AcMur_Ala_ligase_MurC"/>
</dbReference>
<dbReference type="InterPro" id="IPR004101">
    <property type="entry name" value="Mur_ligase_C"/>
</dbReference>
<dbReference type="InterPro" id="IPR000713">
    <property type="entry name" value="Mur_ligase_N"/>
</dbReference>
<dbReference type="InterPro" id="IPR013221">
    <property type="entry name" value="Mur_ligase_cen"/>
</dbReference>
<evidence type="ECO:0000256" key="12">
    <source>
        <dbReference type="ARBA" id="ARBA00023316"/>
    </source>
</evidence>
<keyword evidence="5 14" id="KW-0436">Ligase</keyword>
<dbReference type="HAMAP" id="MF_00046">
    <property type="entry name" value="MurC"/>
    <property type="match status" value="1"/>
</dbReference>
<comment type="subcellular location">
    <subcellularLocation>
        <location evidence="1 14">Cytoplasm</location>
    </subcellularLocation>
</comment>
<dbReference type="Gene3D" id="3.40.50.720">
    <property type="entry name" value="NAD(P)-binding Rossmann-like Domain"/>
    <property type="match status" value="1"/>
</dbReference>
<dbReference type="Gene3D" id="3.90.190.20">
    <property type="entry name" value="Mur ligase, C-terminal domain"/>
    <property type="match status" value="1"/>
</dbReference>
<feature type="domain" description="Mur ligase central" evidence="17">
    <location>
        <begin position="106"/>
        <end position="275"/>
    </location>
</feature>
<evidence type="ECO:0000256" key="8">
    <source>
        <dbReference type="ARBA" id="ARBA00022840"/>
    </source>
</evidence>
<feature type="domain" description="Mur ligase N-terminal catalytic" evidence="15">
    <location>
        <begin position="4"/>
        <end position="101"/>
    </location>
</feature>
<evidence type="ECO:0000256" key="10">
    <source>
        <dbReference type="ARBA" id="ARBA00022984"/>
    </source>
</evidence>
<sequence length="430" mass="47914">MDRYHFIGIKGSGMSALAQIVYDLGNSVQGEDIAPYLFTQAPLDSRSIPLYTFGEAPLSQPMEVIASNAYSDEHPSIVKCKELGLPVKRYHHFLGDWMRGYTSIAITGAHGKTTTTGMMVHALQAVEPTCSLIGDGTGNGHPDARLFIFESCEYKRHFLAYKPDIAVITNIDFDHPDYFADLDDVRHAFEEMAALTGKQLVVCGDDPQIRLLQTETPMLRYGFEPDNELVASELKVENNCVAFDVHYKGTWIDRFTIPSFGKHNVLNSLAVIGVALVLDLDMELIRAQMATFPGVKRRFTEKPWHSNIVIDDYAHHPSEIKATLEAVRSKYPGNKVVAVFQPHTYSRLEKLLEDFALTLQEADDVFLCPIFGSARENNGAIAIEHLQARIPNARLLSEDVAADLAAYQDAILVFMGAGDIQKYQARLFEA</sequence>
<evidence type="ECO:0000256" key="11">
    <source>
        <dbReference type="ARBA" id="ARBA00023306"/>
    </source>
</evidence>
<gene>
    <name evidence="14" type="primary">murC</name>
    <name evidence="18" type="ORF">G9U52_20125</name>
</gene>
<dbReference type="SUPFAM" id="SSF53623">
    <property type="entry name" value="MurD-like peptide ligases, catalytic domain"/>
    <property type="match status" value="1"/>
</dbReference>
<dbReference type="InterPro" id="IPR036615">
    <property type="entry name" value="Mur_ligase_C_dom_sf"/>
</dbReference>
<evidence type="ECO:0000256" key="6">
    <source>
        <dbReference type="ARBA" id="ARBA00022618"/>
    </source>
</evidence>
<name>A0ABX0J8N0_9BACL</name>
<keyword evidence="9 14" id="KW-0133">Cell shape</keyword>
<keyword evidence="10 14" id="KW-0573">Peptidoglycan synthesis</keyword>
<dbReference type="Pfam" id="PF02875">
    <property type="entry name" value="Mur_ligase_C"/>
    <property type="match status" value="1"/>
</dbReference>
<dbReference type="Pfam" id="PF08245">
    <property type="entry name" value="Mur_ligase_M"/>
    <property type="match status" value="1"/>
</dbReference>
<dbReference type="NCBIfam" id="TIGR01082">
    <property type="entry name" value="murC"/>
    <property type="match status" value="1"/>
</dbReference>
<dbReference type="EC" id="6.3.2.8" evidence="3 14"/>
<feature type="domain" description="Mur ligase C-terminal" evidence="16">
    <location>
        <begin position="305"/>
        <end position="413"/>
    </location>
</feature>
<evidence type="ECO:0000313" key="18">
    <source>
        <dbReference type="EMBL" id="NHN32151.1"/>
    </source>
</evidence>
<comment type="pathway">
    <text evidence="2 14">Cell wall biogenesis; peptidoglycan biosynthesis.</text>
</comment>
<evidence type="ECO:0000256" key="5">
    <source>
        <dbReference type="ARBA" id="ARBA00022598"/>
    </source>
</evidence>
<comment type="similarity">
    <text evidence="14">Belongs to the MurCDEF family.</text>
</comment>